<evidence type="ECO:0000313" key="5">
    <source>
        <dbReference type="EMBL" id="OGY26011.1"/>
    </source>
</evidence>
<accession>A0A1G1WEE4</accession>
<protein>
    <recommendedName>
        <fullName evidence="4">Large ribosomal subunit protein uL23</fullName>
    </recommendedName>
</protein>
<evidence type="ECO:0000256" key="3">
    <source>
        <dbReference type="ARBA" id="ARBA00023274"/>
    </source>
</evidence>
<comment type="similarity">
    <text evidence="1 4">Belongs to the universal ribosomal protein uL23 family.</text>
</comment>
<reference evidence="5 6" key="1">
    <citation type="journal article" date="2016" name="Nat. Commun.">
        <title>Thousands of microbial genomes shed light on interconnected biogeochemical processes in an aquifer system.</title>
        <authorList>
            <person name="Anantharaman K."/>
            <person name="Brown C.T."/>
            <person name="Hug L.A."/>
            <person name="Sharon I."/>
            <person name="Castelle C.J."/>
            <person name="Probst A.J."/>
            <person name="Thomas B.C."/>
            <person name="Singh A."/>
            <person name="Wilkins M.J."/>
            <person name="Karaoz U."/>
            <person name="Brodie E.L."/>
            <person name="Williams K.H."/>
            <person name="Hubbard S.S."/>
            <person name="Banfield J.F."/>
        </authorList>
    </citation>
    <scope>NUCLEOTIDE SEQUENCE [LARGE SCALE GENOMIC DNA]</scope>
</reference>
<organism evidence="5 6">
    <name type="scientific">Candidatus Woykebacteria bacterium RBG_16_44_10</name>
    <dbReference type="NCBI Taxonomy" id="1802597"/>
    <lineage>
        <taxon>Bacteria</taxon>
        <taxon>Candidatus Woykeibacteriota</taxon>
    </lineage>
</organism>
<dbReference type="InterPro" id="IPR012678">
    <property type="entry name" value="Ribosomal_uL23/eL15/eS24_sf"/>
</dbReference>
<keyword evidence="4" id="KW-0699">rRNA-binding</keyword>
<dbReference type="GO" id="GO:1990904">
    <property type="term" value="C:ribonucleoprotein complex"/>
    <property type="evidence" value="ECO:0007669"/>
    <property type="project" value="UniProtKB-KW"/>
</dbReference>
<dbReference type="Gene3D" id="3.30.70.330">
    <property type="match status" value="1"/>
</dbReference>
<gene>
    <name evidence="4" type="primary">rplW</name>
    <name evidence="5" type="ORF">A2Z24_02760</name>
</gene>
<comment type="subunit">
    <text evidence="4">Part of the 50S ribosomal subunit. Contacts protein L29, and trigger factor when it is bound to the ribosome.</text>
</comment>
<dbReference type="GO" id="GO:0006412">
    <property type="term" value="P:translation"/>
    <property type="evidence" value="ECO:0007669"/>
    <property type="project" value="UniProtKB-UniRule"/>
</dbReference>
<evidence type="ECO:0000313" key="6">
    <source>
        <dbReference type="Proteomes" id="UP000177588"/>
    </source>
</evidence>
<proteinExistence type="inferred from homology"/>
<dbReference type="SUPFAM" id="SSF54189">
    <property type="entry name" value="Ribosomal proteins S24e, L23 and L15e"/>
    <property type="match status" value="1"/>
</dbReference>
<dbReference type="GO" id="GO:0005840">
    <property type="term" value="C:ribosome"/>
    <property type="evidence" value="ECO:0007669"/>
    <property type="project" value="UniProtKB-KW"/>
</dbReference>
<dbReference type="Pfam" id="PF00276">
    <property type="entry name" value="Ribosomal_L23"/>
    <property type="match status" value="1"/>
</dbReference>
<dbReference type="InterPro" id="IPR013025">
    <property type="entry name" value="Ribosomal_uL23-like"/>
</dbReference>
<dbReference type="STRING" id="1802597.A2Z24_02760"/>
<comment type="caution">
    <text evidence="5">The sequence shown here is derived from an EMBL/GenBank/DDBJ whole genome shotgun (WGS) entry which is preliminary data.</text>
</comment>
<name>A0A1G1WEE4_9BACT</name>
<dbReference type="EMBL" id="MHCT01000017">
    <property type="protein sequence ID" value="OGY26011.1"/>
    <property type="molecule type" value="Genomic_DNA"/>
</dbReference>
<dbReference type="GO" id="GO:0019843">
    <property type="term" value="F:rRNA binding"/>
    <property type="evidence" value="ECO:0007669"/>
    <property type="project" value="UniProtKB-UniRule"/>
</dbReference>
<evidence type="ECO:0000256" key="4">
    <source>
        <dbReference type="HAMAP-Rule" id="MF_01369"/>
    </source>
</evidence>
<comment type="function">
    <text evidence="4">One of the early assembly proteins it binds 23S rRNA. One of the proteins that surrounds the polypeptide exit tunnel on the outside of the ribosome. Forms the main docking site for trigger factor binding to the ribosome.</text>
</comment>
<keyword evidence="2 4" id="KW-0689">Ribosomal protein</keyword>
<sequence>METNKVIRKPILTEKSLQEATRGKYTFDVDLKANKKEIAQAVKEAFSVNALVVRTRIMKGRRVRIRGTKLTRAATKFKKATVKIAAGQKIPAFETG</sequence>
<dbReference type="InterPro" id="IPR012677">
    <property type="entry name" value="Nucleotide-bd_a/b_plait_sf"/>
</dbReference>
<dbReference type="PANTHER" id="PTHR11620">
    <property type="entry name" value="60S RIBOSOMAL PROTEIN L23A"/>
    <property type="match status" value="1"/>
</dbReference>
<keyword evidence="3 4" id="KW-0687">Ribonucleoprotein</keyword>
<evidence type="ECO:0000256" key="2">
    <source>
        <dbReference type="ARBA" id="ARBA00022980"/>
    </source>
</evidence>
<keyword evidence="4" id="KW-0694">RNA-binding</keyword>
<dbReference type="AlphaFoldDB" id="A0A1G1WEE4"/>
<evidence type="ECO:0000256" key="1">
    <source>
        <dbReference type="ARBA" id="ARBA00006700"/>
    </source>
</evidence>
<dbReference type="HAMAP" id="MF_01369_B">
    <property type="entry name" value="Ribosomal_uL23_B"/>
    <property type="match status" value="1"/>
</dbReference>
<dbReference type="GO" id="GO:0003735">
    <property type="term" value="F:structural constituent of ribosome"/>
    <property type="evidence" value="ECO:0007669"/>
    <property type="project" value="InterPro"/>
</dbReference>
<dbReference type="Proteomes" id="UP000177588">
    <property type="component" value="Unassembled WGS sequence"/>
</dbReference>